<dbReference type="RefSeq" id="WP_225529781.1">
    <property type="nucleotide sequence ID" value="NZ_CABUEN010000004.1"/>
</dbReference>
<dbReference type="SUPFAM" id="SSF58014">
    <property type="entry name" value="Coiled-coil domain of nucleotide exchange factor GrpE"/>
    <property type="match status" value="1"/>
</dbReference>
<dbReference type="NCBIfam" id="NF010738">
    <property type="entry name" value="PRK14140.1"/>
    <property type="match status" value="1"/>
</dbReference>
<evidence type="ECO:0000256" key="9">
    <source>
        <dbReference type="ARBA" id="ARBA00076414"/>
    </source>
</evidence>
<dbReference type="EMBL" id="FLUP01000001">
    <property type="protein sequence ID" value="SBV92883.1"/>
    <property type="molecule type" value="Genomic_DNA"/>
</dbReference>
<dbReference type="Pfam" id="PF01025">
    <property type="entry name" value="GrpE"/>
    <property type="match status" value="1"/>
</dbReference>
<dbReference type="SUPFAM" id="SSF51064">
    <property type="entry name" value="Head domain of nucleotide exchange factor GrpE"/>
    <property type="match status" value="1"/>
</dbReference>
<gene>
    <name evidence="10 14" type="primary">grpE</name>
    <name evidence="14" type="ORF">KM92DES2_10328</name>
</gene>
<evidence type="ECO:0000313" key="14">
    <source>
        <dbReference type="EMBL" id="SBV92883.1"/>
    </source>
</evidence>
<dbReference type="PROSITE" id="PS01071">
    <property type="entry name" value="GRPE"/>
    <property type="match status" value="1"/>
</dbReference>
<name>A0A212J073_9BACT</name>
<dbReference type="GO" id="GO:0000774">
    <property type="term" value="F:adenyl-nucleotide exchange factor activity"/>
    <property type="evidence" value="ECO:0007669"/>
    <property type="project" value="InterPro"/>
</dbReference>
<evidence type="ECO:0000256" key="1">
    <source>
        <dbReference type="ARBA" id="ARBA00004496"/>
    </source>
</evidence>
<dbReference type="PANTHER" id="PTHR21237">
    <property type="entry name" value="GRPE PROTEIN"/>
    <property type="match status" value="1"/>
</dbReference>
<feature type="compositionally biased region" description="Low complexity" evidence="13">
    <location>
        <begin position="11"/>
        <end position="20"/>
    </location>
</feature>
<dbReference type="FunFam" id="2.30.22.10:FF:000001">
    <property type="entry name" value="Protein GrpE"/>
    <property type="match status" value="1"/>
</dbReference>
<keyword evidence="5 10" id="KW-0346">Stress response</keyword>
<evidence type="ECO:0000256" key="6">
    <source>
        <dbReference type="ARBA" id="ARBA00023186"/>
    </source>
</evidence>
<feature type="region of interest" description="Disordered" evidence="13">
    <location>
        <begin position="1"/>
        <end position="75"/>
    </location>
</feature>
<comment type="similarity">
    <text evidence="2 10 12">Belongs to the GrpE family.</text>
</comment>
<dbReference type="GO" id="GO:0005737">
    <property type="term" value="C:cytoplasm"/>
    <property type="evidence" value="ECO:0007669"/>
    <property type="project" value="UniProtKB-SubCell"/>
</dbReference>
<accession>A0A212J073</accession>
<keyword evidence="6 10" id="KW-0143">Chaperone</keyword>
<proteinExistence type="inferred from homology"/>
<comment type="subunit">
    <text evidence="3 10">Homodimer.</text>
</comment>
<dbReference type="InterPro" id="IPR013805">
    <property type="entry name" value="GrpE_CC"/>
</dbReference>
<evidence type="ECO:0000256" key="7">
    <source>
        <dbReference type="ARBA" id="ARBA00053401"/>
    </source>
</evidence>
<organism evidence="14">
    <name type="scientific">uncultured Desulfovibrio sp</name>
    <dbReference type="NCBI Taxonomy" id="167968"/>
    <lineage>
        <taxon>Bacteria</taxon>
        <taxon>Pseudomonadati</taxon>
        <taxon>Thermodesulfobacteriota</taxon>
        <taxon>Desulfovibrionia</taxon>
        <taxon>Desulfovibrionales</taxon>
        <taxon>Desulfovibrionaceae</taxon>
        <taxon>Desulfovibrio</taxon>
        <taxon>environmental samples</taxon>
    </lineage>
</organism>
<comment type="subcellular location">
    <subcellularLocation>
        <location evidence="1 10">Cytoplasm</location>
    </subcellularLocation>
</comment>
<dbReference type="GO" id="GO:0042803">
    <property type="term" value="F:protein homodimerization activity"/>
    <property type="evidence" value="ECO:0007669"/>
    <property type="project" value="InterPro"/>
</dbReference>
<dbReference type="GO" id="GO:0006457">
    <property type="term" value="P:protein folding"/>
    <property type="evidence" value="ECO:0007669"/>
    <property type="project" value="InterPro"/>
</dbReference>
<feature type="compositionally biased region" description="Basic and acidic residues" evidence="13">
    <location>
        <begin position="23"/>
        <end position="34"/>
    </location>
</feature>
<dbReference type="Gene3D" id="3.90.20.20">
    <property type="match status" value="1"/>
</dbReference>
<comment type="function">
    <text evidence="7 10 11">Participates actively in the response to hyperosmotic and heat shock by preventing the aggregation of stress-denatured proteins, in association with DnaK and GrpE. It is the nucleotide exchange factor for DnaK and may function as a thermosensor. Unfolded proteins bind initially to DnaJ; upon interaction with the DnaJ-bound protein, DnaK hydrolyzes its bound ATP, resulting in the formation of a stable complex. GrpE releases ADP from DnaK; ATP binding to DnaK triggers the release of the substrate protein, thus completing the reaction cycle. Several rounds of ATP-dependent interactions between DnaJ, DnaK and GrpE are required for fully efficient folding.</text>
</comment>
<protein>
    <recommendedName>
        <fullName evidence="8 10">Protein GrpE</fullName>
    </recommendedName>
    <alternativeName>
        <fullName evidence="9 10">HSP-70 cofactor</fullName>
    </alternativeName>
</protein>
<dbReference type="GO" id="GO:0051087">
    <property type="term" value="F:protein-folding chaperone binding"/>
    <property type="evidence" value="ECO:0007669"/>
    <property type="project" value="InterPro"/>
</dbReference>
<evidence type="ECO:0000256" key="11">
    <source>
        <dbReference type="RuleBase" id="RU000639"/>
    </source>
</evidence>
<evidence type="ECO:0000256" key="12">
    <source>
        <dbReference type="RuleBase" id="RU004478"/>
    </source>
</evidence>
<dbReference type="InterPro" id="IPR000740">
    <property type="entry name" value="GrpE"/>
</dbReference>
<dbReference type="PANTHER" id="PTHR21237:SF23">
    <property type="entry name" value="GRPE PROTEIN HOMOLOG, MITOCHONDRIAL"/>
    <property type="match status" value="1"/>
</dbReference>
<dbReference type="Gene3D" id="2.30.22.10">
    <property type="entry name" value="Head domain of nucleotide exchange factor GrpE"/>
    <property type="match status" value="1"/>
</dbReference>
<keyword evidence="4 10" id="KW-0963">Cytoplasm</keyword>
<dbReference type="CDD" id="cd00446">
    <property type="entry name" value="GrpE"/>
    <property type="match status" value="1"/>
</dbReference>
<evidence type="ECO:0000256" key="13">
    <source>
        <dbReference type="SAM" id="MobiDB-lite"/>
    </source>
</evidence>
<evidence type="ECO:0000256" key="3">
    <source>
        <dbReference type="ARBA" id="ARBA00011738"/>
    </source>
</evidence>
<dbReference type="InterPro" id="IPR009012">
    <property type="entry name" value="GrpE_head"/>
</dbReference>
<dbReference type="AlphaFoldDB" id="A0A212J073"/>
<dbReference type="GO" id="GO:0051082">
    <property type="term" value="F:unfolded protein binding"/>
    <property type="evidence" value="ECO:0007669"/>
    <property type="project" value="TreeGrafter"/>
</dbReference>
<evidence type="ECO:0000256" key="2">
    <source>
        <dbReference type="ARBA" id="ARBA00009054"/>
    </source>
</evidence>
<dbReference type="PRINTS" id="PR00773">
    <property type="entry name" value="GRPEPROTEIN"/>
</dbReference>
<reference evidence="14" key="1">
    <citation type="submission" date="2016-04" db="EMBL/GenBank/DDBJ databases">
        <authorList>
            <person name="Evans L.H."/>
            <person name="Alamgir A."/>
            <person name="Owens N."/>
            <person name="Weber N.D."/>
            <person name="Virtaneva K."/>
            <person name="Barbian K."/>
            <person name="Babar A."/>
            <person name="Rosenke K."/>
        </authorList>
    </citation>
    <scope>NUCLEOTIDE SEQUENCE</scope>
    <source>
        <strain evidence="14">92-2</strain>
    </source>
</reference>
<sequence length="217" mass="24160">MQRHKMNHSFGQQGSQQGGQADNRAECQPERPEDGFLEEDGILFGQNAGKNPAADSVQESDTAPADKAASGESLEERCKAELTEMRLRNAAEMDNFKKRLTREHEEQMRYAAEKVLGDLLPTLDNLDLALRYGSKSEACKDMLQGVAMTHKLLLDAVEKHGLKPLGEEGEEFDPNVHEAVGFEDRPDFAPNSVARVLQRGFKLGDRLLRPAKVMVKQ</sequence>
<dbReference type="HAMAP" id="MF_01151">
    <property type="entry name" value="GrpE"/>
    <property type="match status" value="1"/>
</dbReference>
<evidence type="ECO:0000256" key="10">
    <source>
        <dbReference type="HAMAP-Rule" id="MF_01151"/>
    </source>
</evidence>
<evidence type="ECO:0000256" key="5">
    <source>
        <dbReference type="ARBA" id="ARBA00023016"/>
    </source>
</evidence>
<evidence type="ECO:0000256" key="8">
    <source>
        <dbReference type="ARBA" id="ARBA00072274"/>
    </source>
</evidence>
<evidence type="ECO:0000256" key="4">
    <source>
        <dbReference type="ARBA" id="ARBA00022490"/>
    </source>
</evidence>